<protein>
    <submittedName>
        <fullName evidence="3">Lipopolysaccharide heptosyltransferase family protein</fullName>
    </submittedName>
</protein>
<evidence type="ECO:0000256" key="1">
    <source>
        <dbReference type="ARBA" id="ARBA00022676"/>
    </source>
</evidence>
<dbReference type="InterPro" id="IPR051199">
    <property type="entry name" value="LPS_LOS_Heptosyltrfase"/>
</dbReference>
<evidence type="ECO:0000256" key="2">
    <source>
        <dbReference type="ARBA" id="ARBA00022679"/>
    </source>
</evidence>
<evidence type="ECO:0000313" key="3">
    <source>
        <dbReference type="EMBL" id="RWX00047.1"/>
    </source>
</evidence>
<gene>
    <name evidence="3" type="ORF">EPI11_10920</name>
</gene>
<sequence>MSGIKNILIIRLSAMGDVAMTVPLLRALVLQYPEVKVTVLSRPFFKPFFDDIPRVTFYGADVNGRHKGFLGLLRLYRDLKAYHIDAVADLHNVLRSKVVTTFFSLSGKPTAATDKAREEKKALTRAEDKIFKQLMPITQRHVQTLGKLGFPVDLTVPVFLEKKPLTTEVINVTGPKQGTWIGIAPFAQHAGKVYPVDLMQEVINLLAQNSNYRLMLFGGGKQEIEMLEQFAKGHDNVVVTAGKLKLQQELDLISHLDVMLSMDSGNAHMAAMKGIKVVTLWGATHPYAGFSPFNQPTENALTANREQYPLLPTSIYGNKIVEGYEDAMRSINSRTVVEKIEEVLKK</sequence>
<dbReference type="PANTHER" id="PTHR30160:SF22">
    <property type="entry name" value="LIPOPOLYSACCHARIDE CORE BIOSYNTHESIS PROTEIN"/>
    <property type="match status" value="1"/>
</dbReference>
<dbReference type="Gene3D" id="3.40.50.2000">
    <property type="entry name" value="Glycogen Phosphorylase B"/>
    <property type="match status" value="2"/>
</dbReference>
<keyword evidence="2 3" id="KW-0808">Transferase</keyword>
<keyword evidence="1" id="KW-0328">Glycosyltransferase</keyword>
<accession>A0A3S3U2H6</accession>
<organism evidence="3 4">
    <name type="scientific">Flavobacterium cerinum</name>
    <dbReference type="NCBI Taxonomy" id="2502784"/>
    <lineage>
        <taxon>Bacteria</taxon>
        <taxon>Pseudomonadati</taxon>
        <taxon>Bacteroidota</taxon>
        <taxon>Flavobacteriia</taxon>
        <taxon>Flavobacteriales</taxon>
        <taxon>Flavobacteriaceae</taxon>
        <taxon>Flavobacterium</taxon>
    </lineage>
</organism>
<dbReference type="GO" id="GO:0008713">
    <property type="term" value="F:ADP-heptose-lipopolysaccharide heptosyltransferase activity"/>
    <property type="evidence" value="ECO:0007669"/>
    <property type="project" value="TreeGrafter"/>
</dbReference>
<dbReference type="Proteomes" id="UP000287527">
    <property type="component" value="Unassembled WGS sequence"/>
</dbReference>
<dbReference type="Pfam" id="PF01075">
    <property type="entry name" value="Glyco_transf_9"/>
    <property type="match status" value="1"/>
</dbReference>
<dbReference type="AlphaFoldDB" id="A0A3S3U2H6"/>
<dbReference type="EMBL" id="SBII01000007">
    <property type="protein sequence ID" value="RWX00047.1"/>
    <property type="molecule type" value="Genomic_DNA"/>
</dbReference>
<dbReference type="GO" id="GO:0005829">
    <property type="term" value="C:cytosol"/>
    <property type="evidence" value="ECO:0007669"/>
    <property type="project" value="TreeGrafter"/>
</dbReference>
<keyword evidence="4" id="KW-1185">Reference proteome</keyword>
<reference evidence="3 4" key="1">
    <citation type="submission" date="2019-01" db="EMBL/GenBank/DDBJ databases">
        <title>Flavobacterium sp. nov.,isolated from freshwater.</title>
        <authorList>
            <person name="Zhang R."/>
            <person name="Du Z.-J."/>
        </authorList>
    </citation>
    <scope>NUCLEOTIDE SEQUENCE [LARGE SCALE GENOMIC DNA]</scope>
    <source>
        <strain evidence="3 4">1E403</strain>
    </source>
</reference>
<comment type="caution">
    <text evidence="3">The sequence shown here is derived from an EMBL/GenBank/DDBJ whole genome shotgun (WGS) entry which is preliminary data.</text>
</comment>
<name>A0A3S3U2H6_9FLAO</name>
<dbReference type="SUPFAM" id="SSF53756">
    <property type="entry name" value="UDP-Glycosyltransferase/glycogen phosphorylase"/>
    <property type="match status" value="1"/>
</dbReference>
<dbReference type="InterPro" id="IPR002201">
    <property type="entry name" value="Glyco_trans_9"/>
</dbReference>
<dbReference type="RefSeq" id="WP_128390004.1">
    <property type="nucleotide sequence ID" value="NZ_SBII01000007.1"/>
</dbReference>
<dbReference type="PANTHER" id="PTHR30160">
    <property type="entry name" value="TETRAACYLDISACCHARIDE 4'-KINASE-RELATED"/>
    <property type="match status" value="1"/>
</dbReference>
<dbReference type="CDD" id="cd03789">
    <property type="entry name" value="GT9_LPS_heptosyltransferase"/>
    <property type="match status" value="1"/>
</dbReference>
<proteinExistence type="predicted"/>
<dbReference type="OrthoDB" id="9768048at2"/>
<evidence type="ECO:0000313" key="4">
    <source>
        <dbReference type="Proteomes" id="UP000287527"/>
    </source>
</evidence>
<dbReference type="GO" id="GO:0009244">
    <property type="term" value="P:lipopolysaccharide core region biosynthetic process"/>
    <property type="evidence" value="ECO:0007669"/>
    <property type="project" value="TreeGrafter"/>
</dbReference>